<dbReference type="EMBL" id="JANAVB010005597">
    <property type="protein sequence ID" value="KAJ6847058.1"/>
    <property type="molecule type" value="Genomic_DNA"/>
</dbReference>
<feature type="compositionally biased region" description="Basic residues" evidence="1">
    <location>
        <begin position="265"/>
        <end position="279"/>
    </location>
</feature>
<name>A0AAX6I1V5_IRIPA</name>
<feature type="compositionally biased region" description="Pro residues" evidence="1">
    <location>
        <begin position="197"/>
        <end position="216"/>
    </location>
</feature>
<reference evidence="2" key="1">
    <citation type="journal article" date="2023" name="GigaByte">
        <title>Genome assembly of the bearded iris, Iris pallida Lam.</title>
        <authorList>
            <person name="Bruccoleri R.E."/>
            <person name="Oakeley E.J."/>
            <person name="Faust A.M.E."/>
            <person name="Altorfer M."/>
            <person name="Dessus-Babus S."/>
            <person name="Burckhardt D."/>
            <person name="Oertli M."/>
            <person name="Naumann U."/>
            <person name="Petersen F."/>
            <person name="Wong J."/>
        </authorList>
    </citation>
    <scope>NUCLEOTIDE SEQUENCE</scope>
    <source>
        <strain evidence="2">GSM-AAB239-AS_SAM_17_03QT</strain>
    </source>
</reference>
<organism evidence="2 3">
    <name type="scientific">Iris pallida</name>
    <name type="common">Sweet iris</name>
    <dbReference type="NCBI Taxonomy" id="29817"/>
    <lineage>
        <taxon>Eukaryota</taxon>
        <taxon>Viridiplantae</taxon>
        <taxon>Streptophyta</taxon>
        <taxon>Embryophyta</taxon>
        <taxon>Tracheophyta</taxon>
        <taxon>Spermatophyta</taxon>
        <taxon>Magnoliopsida</taxon>
        <taxon>Liliopsida</taxon>
        <taxon>Asparagales</taxon>
        <taxon>Iridaceae</taxon>
        <taxon>Iridoideae</taxon>
        <taxon>Irideae</taxon>
        <taxon>Iris</taxon>
    </lineage>
</organism>
<comment type="caution">
    <text evidence="2">The sequence shown here is derived from an EMBL/GenBank/DDBJ whole genome shotgun (WGS) entry which is preliminary data.</text>
</comment>
<evidence type="ECO:0000256" key="1">
    <source>
        <dbReference type="SAM" id="MobiDB-lite"/>
    </source>
</evidence>
<feature type="compositionally biased region" description="Basic residues" evidence="1">
    <location>
        <begin position="231"/>
        <end position="244"/>
    </location>
</feature>
<feature type="compositionally biased region" description="Pro residues" evidence="1">
    <location>
        <begin position="162"/>
        <end position="186"/>
    </location>
</feature>
<protein>
    <submittedName>
        <fullName evidence="2">Uncharacterized protein</fullName>
    </submittedName>
</protein>
<evidence type="ECO:0000313" key="3">
    <source>
        <dbReference type="Proteomes" id="UP001140949"/>
    </source>
</evidence>
<accession>A0AAX6I1V5</accession>
<dbReference type="AlphaFoldDB" id="A0AAX6I1V5"/>
<dbReference type="Proteomes" id="UP001140949">
    <property type="component" value="Unassembled WGS sequence"/>
</dbReference>
<sequence>MPMSPHRHHHHHQHQLTNLQEMEPHAATSLPPMNALEILRETVRLLRSSPLPFLSALLLLLCPVSAALLSVEPLLLRHHVLRLSRRLLLLLARSGLPVRHLLLHQLSHHLSGALLSSLLCLPLLLSLLLPARSLVSFSVASLLYSRSSAPFLPPPLPLPPPPRLPPPPPHLRPLLPPPPLPPPPLPRRPRLRLQLLLPPPRLPSRPHHLPGPPRPPRLLRHLRPPHDHLQPRRRHLRPRGRLLRPPRPPLLRPPHRGPDPGRPPHLPRLHHRPRLRRGPLRAQGQDPELRRRLQQDMGGPPPRAHVLLRRPHRLHDERRVLFHVPLLRSRRRGRGDGQWWRRRLRRCRAAFFGGRSGDGAHLRIDDEERKEAFCLPLRRLRGA</sequence>
<evidence type="ECO:0000313" key="2">
    <source>
        <dbReference type="EMBL" id="KAJ6847058.1"/>
    </source>
</evidence>
<reference evidence="2" key="2">
    <citation type="submission" date="2023-04" db="EMBL/GenBank/DDBJ databases">
        <authorList>
            <person name="Bruccoleri R.E."/>
            <person name="Oakeley E.J."/>
            <person name="Faust A.-M."/>
            <person name="Dessus-Babus S."/>
            <person name="Altorfer M."/>
            <person name="Burckhardt D."/>
            <person name="Oertli M."/>
            <person name="Naumann U."/>
            <person name="Petersen F."/>
            <person name="Wong J."/>
        </authorList>
    </citation>
    <scope>NUCLEOTIDE SEQUENCE</scope>
    <source>
        <strain evidence="2">GSM-AAB239-AS_SAM_17_03QT</strain>
        <tissue evidence="2">Leaf</tissue>
    </source>
</reference>
<proteinExistence type="predicted"/>
<keyword evidence="3" id="KW-1185">Reference proteome</keyword>
<gene>
    <name evidence="2" type="ORF">M6B38_284625</name>
</gene>
<feature type="region of interest" description="Disordered" evidence="1">
    <location>
        <begin position="162"/>
        <end position="305"/>
    </location>
</feature>